<dbReference type="Gene3D" id="3.40.50.150">
    <property type="entry name" value="Vaccinia Virus protein VP39"/>
    <property type="match status" value="1"/>
</dbReference>
<dbReference type="Gene3D" id="2.60.120.620">
    <property type="entry name" value="q2cbj1_9rhob like domain"/>
    <property type="match status" value="1"/>
</dbReference>
<gene>
    <name evidence="1" type="ORF">C4F51_04165</name>
</gene>
<dbReference type="RefSeq" id="WP_193907402.1">
    <property type="nucleotide sequence ID" value="NZ_PRDL01000001.1"/>
</dbReference>
<dbReference type="PANTHER" id="PTHR31630">
    <property type="entry name" value="PHYTANOYL-COA DIOXYGENASE-RELATED-RELATED"/>
    <property type="match status" value="1"/>
</dbReference>
<dbReference type="CDD" id="cd02440">
    <property type="entry name" value="AdoMet_MTases"/>
    <property type="match status" value="1"/>
</dbReference>
<sequence length="662" mass="75300">MVKSQAALKMENLPDLNVFAQCILQAVDAPSAKSCIDPMLQTFCHHLDVDLHPAMFVDEHYTDTEYGKAVSTITAAQCAEDYERGRVFIQGVCQAVQDQLASKDKAPVRLLYAGTGPFGWLVLPLLALFTAEQLQVTAIDIHEQSLERFRKLCEDYGVADRIAAWVCADACCWKAESPPVFDIILSETMKYLLQQEPQVRIFSWLQQYLAPAGVLIPESVILGLTLLWKEESSQQIYLGEAFTLNCHSAREIANGNEQILSRSFSLPDFEPGPVDLKLSTHIQVYRNHRLAEYQSQLTLPQFKNRLMIKPGSILTSRYQMGSYPDLVIDYCEHVIPLSESSDLSAGGIFHLHRLWQKTRNQHLVQASLPEDEWWLDRAVLDLCGIGLEPGMQMLYQSNRLSDLVRAVDQLKLTDDDKIHINETLIKLIEGNPHEIPEVLSKEQLAFWQANGYLVVPGVLSAEQCENSRQVIWEYLQADPEVANSWYQSPERMQKIMLQLFRHPVLDENRRTPLIRNIFEQLWQRTDLAMSTDRVSFNPPETASWQFPGPDMHWDMPLQAPVSFGTQGLIYLTDTSKEQGAFCCVPGFHLEIDAWLQQQNKPDVELQKQNWSEWLIKPISGKAGDLIIWHHALPHGASRNKAASPRMVQYINMYPLANGDSAY</sequence>
<dbReference type="GO" id="GO:0008168">
    <property type="term" value="F:methyltransferase activity"/>
    <property type="evidence" value="ECO:0007669"/>
    <property type="project" value="UniProtKB-KW"/>
</dbReference>
<reference evidence="1" key="1">
    <citation type="submission" date="2018-07" db="EMBL/GenBank/DDBJ databases">
        <title>Genome assembly of strain Ka43.</title>
        <authorList>
            <person name="Kukolya J."/>
            <person name="Nagy I."/>
            <person name="Horvath B."/>
            <person name="Toth A."/>
        </authorList>
    </citation>
    <scope>NUCLEOTIDE SEQUENCE</scope>
    <source>
        <strain evidence="1">KB43</strain>
    </source>
</reference>
<evidence type="ECO:0000313" key="1">
    <source>
        <dbReference type="EMBL" id="MBE8716378.1"/>
    </source>
</evidence>
<dbReference type="GO" id="GO:0016706">
    <property type="term" value="F:2-oxoglutarate-dependent dioxygenase activity"/>
    <property type="evidence" value="ECO:0007669"/>
    <property type="project" value="UniProtKB-ARBA"/>
</dbReference>
<dbReference type="Pfam" id="PF05721">
    <property type="entry name" value="PhyH"/>
    <property type="match status" value="1"/>
</dbReference>
<dbReference type="EMBL" id="PRDL01000001">
    <property type="protein sequence ID" value="MBE8716378.1"/>
    <property type="molecule type" value="Genomic_DNA"/>
</dbReference>
<dbReference type="InterPro" id="IPR029063">
    <property type="entry name" value="SAM-dependent_MTases_sf"/>
</dbReference>
<dbReference type="PANTHER" id="PTHR31630:SF6">
    <property type="entry name" value="PHYTANOYL-COA DIOXYGENASE-RELATED"/>
    <property type="match status" value="1"/>
</dbReference>
<dbReference type="GO" id="GO:0032259">
    <property type="term" value="P:methylation"/>
    <property type="evidence" value="ECO:0007669"/>
    <property type="project" value="UniProtKB-KW"/>
</dbReference>
<dbReference type="SUPFAM" id="SSF51197">
    <property type="entry name" value="Clavaminate synthase-like"/>
    <property type="match status" value="1"/>
</dbReference>
<dbReference type="InterPro" id="IPR008775">
    <property type="entry name" value="Phytyl_CoA_dOase-like"/>
</dbReference>
<organism evidence="1 2">
    <name type="scientific">Cellvibrio polysaccharolyticus</name>
    <dbReference type="NCBI Taxonomy" id="2082724"/>
    <lineage>
        <taxon>Bacteria</taxon>
        <taxon>Pseudomonadati</taxon>
        <taxon>Pseudomonadota</taxon>
        <taxon>Gammaproteobacteria</taxon>
        <taxon>Cellvibrionales</taxon>
        <taxon>Cellvibrionaceae</taxon>
        <taxon>Cellvibrio</taxon>
    </lineage>
</organism>
<dbReference type="Proteomes" id="UP000652567">
    <property type="component" value="Unassembled WGS sequence"/>
</dbReference>
<keyword evidence="1" id="KW-0489">Methyltransferase</keyword>
<keyword evidence="1" id="KW-0808">Transferase</keyword>
<keyword evidence="2" id="KW-1185">Reference proteome</keyword>
<dbReference type="AlphaFoldDB" id="A0A928V0B5"/>
<proteinExistence type="predicted"/>
<comment type="caution">
    <text evidence="1">The sequence shown here is derived from an EMBL/GenBank/DDBJ whole genome shotgun (WGS) entry which is preliminary data.</text>
</comment>
<dbReference type="SUPFAM" id="SSF53335">
    <property type="entry name" value="S-adenosyl-L-methionine-dependent methyltransferases"/>
    <property type="match status" value="1"/>
</dbReference>
<evidence type="ECO:0000313" key="2">
    <source>
        <dbReference type="Proteomes" id="UP000652567"/>
    </source>
</evidence>
<protein>
    <submittedName>
        <fullName evidence="1">Methyltransferase domain-containing protein</fullName>
    </submittedName>
</protein>
<accession>A0A928V0B5</accession>
<name>A0A928V0B5_9GAMM</name>